<comment type="caution">
    <text evidence="1">The sequence shown here is derived from an EMBL/GenBank/DDBJ whole genome shotgun (WGS) entry which is preliminary data.</text>
</comment>
<reference evidence="2" key="1">
    <citation type="submission" date="2015-07" db="EMBL/GenBank/DDBJ databases">
        <title>Genome sequencing of Sunxiuqinia dokdonensis strain SK.</title>
        <authorList>
            <person name="Ahn S."/>
            <person name="Kim B.-C."/>
        </authorList>
    </citation>
    <scope>NUCLEOTIDE SEQUENCE [LARGE SCALE GENOMIC DNA]</scope>
    <source>
        <strain evidence="2">SK</strain>
    </source>
</reference>
<evidence type="ECO:0000313" key="1">
    <source>
        <dbReference type="EMBL" id="KOH46311.1"/>
    </source>
</evidence>
<name>A0A0L8VCY0_9BACT</name>
<protein>
    <submittedName>
        <fullName evidence="1">Uncharacterized protein</fullName>
    </submittedName>
</protein>
<sequence>MSVKLEQFNQVYTRKVNLGPPSYTASIEIKKPDLYYSVQKLTNHYRKCMKKEILSQEKIEKEMVEIINKSILIFNQETDSVEQELRQANNSKDIISVFERIIIE</sequence>
<dbReference type="EMBL" id="LGIA01000032">
    <property type="protein sequence ID" value="KOH46311.1"/>
    <property type="molecule type" value="Genomic_DNA"/>
</dbReference>
<dbReference type="STRING" id="1409788.NC99_08480"/>
<evidence type="ECO:0000313" key="2">
    <source>
        <dbReference type="Proteomes" id="UP000036958"/>
    </source>
</evidence>
<organism evidence="1 2">
    <name type="scientific">Sunxiuqinia dokdonensis</name>
    <dbReference type="NCBI Taxonomy" id="1409788"/>
    <lineage>
        <taxon>Bacteria</taxon>
        <taxon>Pseudomonadati</taxon>
        <taxon>Bacteroidota</taxon>
        <taxon>Bacteroidia</taxon>
        <taxon>Marinilabiliales</taxon>
        <taxon>Prolixibacteraceae</taxon>
        <taxon>Sunxiuqinia</taxon>
    </lineage>
</organism>
<keyword evidence="2" id="KW-1185">Reference proteome</keyword>
<gene>
    <name evidence="1" type="ORF">NC99_08480</name>
</gene>
<dbReference type="Proteomes" id="UP000036958">
    <property type="component" value="Unassembled WGS sequence"/>
</dbReference>
<accession>A0A0L8VCY0</accession>
<dbReference type="AlphaFoldDB" id="A0A0L8VCY0"/>
<proteinExistence type="predicted"/>